<name>A0A6J5MU13_9CAUD</name>
<feature type="region of interest" description="Disordered" evidence="1">
    <location>
        <begin position="1"/>
        <end position="22"/>
    </location>
</feature>
<proteinExistence type="predicted"/>
<dbReference type="EMBL" id="LR796311">
    <property type="protein sequence ID" value="CAB4136152.1"/>
    <property type="molecule type" value="Genomic_DNA"/>
</dbReference>
<organism evidence="3">
    <name type="scientific">uncultured Caudovirales phage</name>
    <dbReference type="NCBI Taxonomy" id="2100421"/>
    <lineage>
        <taxon>Viruses</taxon>
        <taxon>Duplodnaviria</taxon>
        <taxon>Heunggongvirae</taxon>
        <taxon>Uroviricota</taxon>
        <taxon>Caudoviricetes</taxon>
        <taxon>Peduoviridae</taxon>
        <taxon>Maltschvirus</taxon>
        <taxon>Maltschvirus maltsch</taxon>
    </lineage>
</organism>
<evidence type="ECO:0000313" key="3">
    <source>
        <dbReference type="EMBL" id="CAB4150665.1"/>
    </source>
</evidence>
<sequence>MVGPRKQWGGARPGAGRPREKAPVVDLRLNNIQRLSLLEMGNGDIQAGVQALIDKHL</sequence>
<evidence type="ECO:0000256" key="1">
    <source>
        <dbReference type="SAM" id="MobiDB-lite"/>
    </source>
</evidence>
<accession>A0A6J5MU13</accession>
<dbReference type="EMBL" id="LR796538">
    <property type="protein sequence ID" value="CAB4150665.1"/>
    <property type="molecule type" value="Genomic_DNA"/>
</dbReference>
<gene>
    <name evidence="2" type="ORF">UFOVP294_22</name>
    <name evidence="3" type="ORF">UFOVP566_63</name>
</gene>
<protein>
    <submittedName>
        <fullName evidence="3">Uncharacterized protein</fullName>
    </submittedName>
</protein>
<reference evidence="3" key="1">
    <citation type="submission" date="2020-04" db="EMBL/GenBank/DDBJ databases">
        <authorList>
            <person name="Chiriac C."/>
            <person name="Salcher M."/>
            <person name="Ghai R."/>
            <person name="Kavagutti S V."/>
        </authorList>
    </citation>
    <scope>NUCLEOTIDE SEQUENCE</scope>
</reference>
<evidence type="ECO:0000313" key="2">
    <source>
        <dbReference type="EMBL" id="CAB4136152.1"/>
    </source>
</evidence>